<proteinExistence type="predicted"/>
<evidence type="ECO:0000259" key="12">
    <source>
        <dbReference type="PROSITE" id="PS50929"/>
    </source>
</evidence>
<dbReference type="PANTHER" id="PTHR24221">
    <property type="entry name" value="ATP-BINDING CASSETTE SUB-FAMILY B"/>
    <property type="match status" value="1"/>
</dbReference>
<evidence type="ECO:0000256" key="5">
    <source>
        <dbReference type="ARBA" id="ARBA00022741"/>
    </source>
</evidence>
<dbReference type="Gene3D" id="3.40.50.300">
    <property type="entry name" value="P-loop containing nucleotide triphosphate hydrolases"/>
    <property type="match status" value="1"/>
</dbReference>
<reference evidence="13 14" key="1">
    <citation type="submission" date="2019-04" db="EMBL/GenBank/DDBJ databases">
        <title>Deinococcus metalilatus MA1002 mutant No.5.</title>
        <authorList>
            <person name="Park W."/>
            <person name="Park C."/>
        </authorList>
    </citation>
    <scope>NUCLEOTIDE SEQUENCE [LARGE SCALE GENOMIC DNA]</scope>
    <source>
        <strain evidence="13 14">MA1002-m5</strain>
    </source>
</reference>
<evidence type="ECO:0000256" key="3">
    <source>
        <dbReference type="ARBA" id="ARBA00022475"/>
    </source>
</evidence>
<dbReference type="SMART" id="SM00382">
    <property type="entry name" value="AAA"/>
    <property type="match status" value="1"/>
</dbReference>
<sequence>MHLLWHRLRPQTRPPRTVDARSRTYTRGVRKPPNTDPIPTHELLAILARALPALVRSAPGIVSLMGLMVVVQGLTPAATIFLSKWTVDGITHVVGGGEANLTLLALAWAGTALVAQLTGVASTVLQGYAADHFTVQTVTSLMRKMQALPGLDVVEDPRFHDDVETLQMGARFRPLNLTATLLGLLRSLVGVLGVAGALLTVGWWVPLVVVVGMVPLARTQIRLREMGWSLTIQRTQESRELAYDQRVSMRHEYAKEVRLYDLMPYLTERYVSKALDYQRVMRGMRNKQVLGVLPAQALALAVTAGLFAYAVAQAGAGRLTAGAVVLVIGALAQVREGLGSVTEYLGMGTEHLRWFQKYYAFLDARPGVAPPETPRPLPARLDLTLENVGFAYRDGPPVLEGVTLHVPEGQVVAIVGENGAGKTTLIKLLLRFYDPTTGRILVGGPGEATDLRGLDPAEWRSQIAAVFQDFARFEWTLRENVLLGRPEDEAKLAETVCASGLESVLPRLPDGLNTRIGQAFGGVDLSGGQWQKLATARALYRDARVLILDEPTAALDPRSETEVFAAFAALSRGRTTLLITHRLGSVLMADRILVMKAGRLIEDGTHAGLLARNGEYAELWRLQAGQYMEGEVEPALREPIEVEQ</sequence>
<feature type="transmembrane region" description="Helical" evidence="10">
    <location>
        <begin position="201"/>
        <end position="217"/>
    </location>
</feature>
<accession>A0AAJ5F4P1</accession>
<evidence type="ECO:0000256" key="10">
    <source>
        <dbReference type="SAM" id="Phobius"/>
    </source>
</evidence>
<gene>
    <name evidence="13" type="ORF">FCS05_16270</name>
</gene>
<keyword evidence="8 10" id="KW-0472">Membrane</keyword>
<keyword evidence="3" id="KW-1003">Cell membrane</keyword>
<dbReference type="SUPFAM" id="SSF52540">
    <property type="entry name" value="P-loop containing nucleoside triphosphate hydrolases"/>
    <property type="match status" value="1"/>
</dbReference>
<comment type="subcellular location">
    <subcellularLocation>
        <location evidence="1">Cell membrane</location>
        <topology evidence="1">Multi-pass membrane protein</topology>
    </subcellularLocation>
</comment>
<keyword evidence="7 10" id="KW-1133">Transmembrane helix</keyword>
<evidence type="ECO:0000313" key="14">
    <source>
        <dbReference type="Proteomes" id="UP000308000"/>
    </source>
</evidence>
<feature type="transmembrane region" description="Helical" evidence="10">
    <location>
        <begin position="289"/>
        <end position="310"/>
    </location>
</feature>
<feature type="transmembrane region" description="Helical" evidence="10">
    <location>
        <begin position="61"/>
        <end position="82"/>
    </location>
</feature>
<dbReference type="Proteomes" id="UP000308000">
    <property type="component" value="Unassembled WGS sequence"/>
</dbReference>
<comment type="caution">
    <text evidence="13">The sequence shown here is derived from an EMBL/GenBank/DDBJ whole genome shotgun (WGS) entry which is preliminary data.</text>
</comment>
<protein>
    <submittedName>
        <fullName evidence="13">ABC transporter ATP-binding protein</fullName>
    </submittedName>
</protein>
<dbReference type="PROSITE" id="PS50893">
    <property type="entry name" value="ABC_TRANSPORTER_2"/>
    <property type="match status" value="1"/>
</dbReference>
<dbReference type="InterPro" id="IPR003593">
    <property type="entry name" value="AAA+_ATPase"/>
</dbReference>
<dbReference type="Gene3D" id="1.20.1560.10">
    <property type="entry name" value="ABC transporter type 1, transmembrane domain"/>
    <property type="match status" value="1"/>
</dbReference>
<dbReference type="EMBL" id="VBRC01000013">
    <property type="protein sequence ID" value="TLK23289.1"/>
    <property type="molecule type" value="Genomic_DNA"/>
</dbReference>
<feature type="domain" description="ABC transporter" evidence="11">
    <location>
        <begin position="383"/>
        <end position="622"/>
    </location>
</feature>
<dbReference type="InterPro" id="IPR039421">
    <property type="entry name" value="Type_1_exporter"/>
</dbReference>
<evidence type="ECO:0000256" key="9">
    <source>
        <dbReference type="SAM" id="MobiDB-lite"/>
    </source>
</evidence>
<dbReference type="Pfam" id="PF00005">
    <property type="entry name" value="ABC_tran"/>
    <property type="match status" value="1"/>
</dbReference>
<evidence type="ECO:0000313" key="13">
    <source>
        <dbReference type="EMBL" id="TLK23289.1"/>
    </source>
</evidence>
<keyword evidence="6 13" id="KW-0067">ATP-binding</keyword>
<dbReference type="GO" id="GO:0005886">
    <property type="term" value="C:plasma membrane"/>
    <property type="evidence" value="ECO:0007669"/>
    <property type="project" value="UniProtKB-SubCell"/>
</dbReference>
<keyword evidence="2" id="KW-0813">Transport</keyword>
<keyword evidence="5" id="KW-0547">Nucleotide-binding</keyword>
<dbReference type="InterPro" id="IPR027417">
    <property type="entry name" value="P-loop_NTPase"/>
</dbReference>
<evidence type="ECO:0000259" key="11">
    <source>
        <dbReference type="PROSITE" id="PS50893"/>
    </source>
</evidence>
<dbReference type="PROSITE" id="PS50929">
    <property type="entry name" value="ABC_TM1F"/>
    <property type="match status" value="1"/>
</dbReference>
<evidence type="ECO:0000256" key="2">
    <source>
        <dbReference type="ARBA" id="ARBA00022448"/>
    </source>
</evidence>
<feature type="region of interest" description="Disordered" evidence="9">
    <location>
        <begin position="9"/>
        <end position="35"/>
    </location>
</feature>
<dbReference type="GO" id="GO:0005524">
    <property type="term" value="F:ATP binding"/>
    <property type="evidence" value="ECO:0007669"/>
    <property type="project" value="UniProtKB-KW"/>
</dbReference>
<dbReference type="InterPro" id="IPR003439">
    <property type="entry name" value="ABC_transporter-like_ATP-bd"/>
</dbReference>
<dbReference type="AlphaFoldDB" id="A0AAJ5F4P1"/>
<evidence type="ECO:0000256" key="8">
    <source>
        <dbReference type="ARBA" id="ARBA00023136"/>
    </source>
</evidence>
<keyword evidence="4 10" id="KW-0812">Transmembrane</keyword>
<dbReference type="GO" id="GO:0034040">
    <property type="term" value="F:ATPase-coupled lipid transmembrane transporter activity"/>
    <property type="evidence" value="ECO:0007669"/>
    <property type="project" value="TreeGrafter"/>
</dbReference>
<organism evidence="13 14">
    <name type="scientific">Deinococcus metallilatus</name>
    <dbReference type="NCBI Taxonomy" id="1211322"/>
    <lineage>
        <taxon>Bacteria</taxon>
        <taxon>Thermotogati</taxon>
        <taxon>Deinococcota</taxon>
        <taxon>Deinococci</taxon>
        <taxon>Deinococcales</taxon>
        <taxon>Deinococcaceae</taxon>
        <taxon>Deinococcus</taxon>
    </lineage>
</organism>
<evidence type="ECO:0000256" key="1">
    <source>
        <dbReference type="ARBA" id="ARBA00004651"/>
    </source>
</evidence>
<dbReference type="InterPro" id="IPR036640">
    <property type="entry name" value="ABC1_TM_sf"/>
</dbReference>
<dbReference type="GO" id="GO:0016887">
    <property type="term" value="F:ATP hydrolysis activity"/>
    <property type="evidence" value="ECO:0007669"/>
    <property type="project" value="InterPro"/>
</dbReference>
<dbReference type="FunFam" id="3.40.50.300:FF:000221">
    <property type="entry name" value="Multidrug ABC transporter ATP-binding protein"/>
    <property type="match status" value="1"/>
</dbReference>
<name>A0AAJ5F4P1_9DEIO</name>
<feature type="domain" description="ABC transmembrane type-1" evidence="12">
    <location>
        <begin position="64"/>
        <end position="350"/>
    </location>
</feature>
<evidence type="ECO:0000256" key="4">
    <source>
        <dbReference type="ARBA" id="ARBA00022692"/>
    </source>
</evidence>
<dbReference type="PANTHER" id="PTHR24221:SF654">
    <property type="entry name" value="ATP-BINDING CASSETTE SUB-FAMILY B MEMBER 6"/>
    <property type="match status" value="1"/>
</dbReference>
<evidence type="ECO:0000256" key="7">
    <source>
        <dbReference type="ARBA" id="ARBA00022989"/>
    </source>
</evidence>
<dbReference type="SUPFAM" id="SSF90123">
    <property type="entry name" value="ABC transporter transmembrane region"/>
    <property type="match status" value="1"/>
</dbReference>
<dbReference type="GO" id="GO:0140359">
    <property type="term" value="F:ABC-type transporter activity"/>
    <property type="evidence" value="ECO:0007669"/>
    <property type="project" value="InterPro"/>
</dbReference>
<evidence type="ECO:0000256" key="6">
    <source>
        <dbReference type="ARBA" id="ARBA00022840"/>
    </source>
</evidence>
<dbReference type="InterPro" id="IPR011527">
    <property type="entry name" value="ABC1_TM_dom"/>
</dbReference>